<reference evidence="2 3" key="1">
    <citation type="journal article" date="2017" name="Environ. Microbiol.">
        <title>Decay of the glycolytic pathway and adaptation to intranuclear parasitism within Enterocytozoonidae microsporidia.</title>
        <authorList>
            <person name="Wiredu Boakye D."/>
            <person name="Jaroenlak P."/>
            <person name="Prachumwat A."/>
            <person name="Williams T.A."/>
            <person name="Bateman K.S."/>
            <person name="Itsathitphaisarn O."/>
            <person name="Sritunyalucksana K."/>
            <person name="Paszkiewicz K.H."/>
            <person name="Moore K.A."/>
            <person name="Stentiford G.D."/>
            <person name="Williams B.A."/>
        </authorList>
    </citation>
    <scope>NUCLEOTIDE SEQUENCE [LARGE SCALE GENOMIC DNA]</scope>
    <source>
        <strain evidence="2 3">TH1</strain>
    </source>
</reference>
<name>A0A1W0E3P5_9MICR</name>
<dbReference type="PANTHER" id="PTHR48067">
    <property type="entry name" value="GPI-ANCHOR TRANSAMIDASE"/>
    <property type="match status" value="1"/>
</dbReference>
<dbReference type="InterPro" id="IPR028361">
    <property type="entry name" value="GPI_transamidase"/>
</dbReference>
<comment type="caution">
    <text evidence="2">The sequence shown here is derived from an EMBL/GenBank/DDBJ whole genome shotgun (WGS) entry which is preliminary data.</text>
</comment>
<dbReference type="VEuPathDB" id="MicrosporidiaDB:EHP00_2286"/>
<keyword evidence="3" id="KW-1185">Reference proteome</keyword>
<dbReference type="AlphaFoldDB" id="A0A1W0E3P5"/>
<dbReference type="GO" id="GO:0016255">
    <property type="term" value="P:attachment of GPI anchor to protein"/>
    <property type="evidence" value="ECO:0007669"/>
    <property type="project" value="InterPro"/>
</dbReference>
<accession>A0A1W0E3P5</accession>
<evidence type="ECO:0000313" key="2">
    <source>
        <dbReference type="EMBL" id="OQS53829.1"/>
    </source>
</evidence>
<protein>
    <submittedName>
        <fullName evidence="2">GPI-anchor transamidase-like</fullName>
    </submittedName>
</protein>
<dbReference type="EMBL" id="MNPJ01000025">
    <property type="protein sequence ID" value="OQS53829.1"/>
    <property type="molecule type" value="Genomic_DNA"/>
</dbReference>
<proteinExistence type="predicted"/>
<dbReference type="PANTHER" id="PTHR48067:SF1">
    <property type="entry name" value="GPI-ANCHOR TRANSAMIDASE"/>
    <property type="match status" value="1"/>
</dbReference>
<dbReference type="Proteomes" id="UP000192758">
    <property type="component" value="Unassembled WGS sequence"/>
</dbReference>
<dbReference type="OrthoDB" id="192611at2759"/>
<dbReference type="Gene3D" id="3.40.50.1460">
    <property type="match status" value="1"/>
</dbReference>
<gene>
    <name evidence="2" type="ORF">EHP00_2286</name>
</gene>
<dbReference type="GO" id="GO:0042765">
    <property type="term" value="C:GPI-anchor transamidase complex"/>
    <property type="evidence" value="ECO:0007669"/>
    <property type="project" value="InterPro"/>
</dbReference>
<organism evidence="2 3">
    <name type="scientific">Ecytonucleospora hepatopenaei</name>
    <dbReference type="NCBI Taxonomy" id="646526"/>
    <lineage>
        <taxon>Eukaryota</taxon>
        <taxon>Fungi</taxon>
        <taxon>Fungi incertae sedis</taxon>
        <taxon>Microsporidia</taxon>
        <taxon>Enterocytozoonidae</taxon>
        <taxon>Ecytonucleospora</taxon>
    </lineage>
</organism>
<sequence>MTINEHDNLLIYMCGHANEDFFKIADRYYLCKEEITELVSYLRKRVGKLMVIVDTCQAECLIDRDKILNNNKYNNKYNSNILNNDNILNNNKYNDNIIILTTSIYNQYSYSTHVNNILGINIVDDFIYELYNNILNSNTDILNSNISNNTNILYNDNNISNIRNIRNISNNNNISNIRNIRNISNNKI</sequence>
<keyword evidence="1" id="KW-0732">Signal</keyword>
<evidence type="ECO:0000256" key="1">
    <source>
        <dbReference type="ARBA" id="ARBA00022729"/>
    </source>
</evidence>
<dbReference type="GO" id="GO:0003923">
    <property type="term" value="F:GPI-anchor transamidase activity"/>
    <property type="evidence" value="ECO:0007669"/>
    <property type="project" value="InterPro"/>
</dbReference>
<evidence type="ECO:0000313" key="3">
    <source>
        <dbReference type="Proteomes" id="UP000192758"/>
    </source>
</evidence>
<dbReference type="STRING" id="646526.A0A1W0E3P5"/>